<name>A0AAU9FDC2_DROMD</name>
<dbReference type="AlphaFoldDB" id="A0AAU9FDC2"/>
<feature type="region of interest" description="Disordered" evidence="1">
    <location>
        <begin position="287"/>
        <end position="382"/>
    </location>
</feature>
<feature type="compositionally biased region" description="Low complexity" evidence="1">
    <location>
        <begin position="331"/>
        <end position="342"/>
    </location>
</feature>
<keyword evidence="2" id="KW-0808">Transferase</keyword>
<feature type="compositionally biased region" description="Basic and acidic residues" evidence="1">
    <location>
        <begin position="343"/>
        <end position="365"/>
    </location>
</feature>
<accession>A0AAU9FDC2</accession>
<gene>
    <name evidence="2" type="ORF">DMAD_11478</name>
</gene>
<sequence>MTRREHKAATAQLSCATCGQKIESSTSKDTPQLEYENYWQIEEQEATQEGWEVEVTCKTTGGRLIPRTSWPYPNLNLVAARRPICKSKSTPKPMPKPRATRKIMPRPALELDELLPDSEPVFRFIVEEQLQRKGSRPNAAHPLYCSSCNTPLREKTPETEEPSALPHTRRSPLTHKTIRKTPKKKVVKRSCGKPRPRPAFKRQPVARKPRKVIEKAAYEPRISVRHGPFSQSNMLIRDSPRAASYKSLVIREMRNLGRTPNPQYEGGATPGYRLVCSRLLLKEREEAERAAKDQKQKQEEEAAKQKREAEAEALQKQEEDAFKDKLQIYNQQMEEQPQQQQQQHEEHEVQHEAQHEEQQNEHQEDVNMDSQPYSEPEGEANVFATCSDKAILSKF</sequence>
<protein>
    <submittedName>
        <fullName evidence="2">Serine/threonine-protein kinase Warts-like</fullName>
    </submittedName>
</protein>
<organism evidence="2 3">
    <name type="scientific">Drosophila madeirensis</name>
    <name type="common">Fruit fly</name>
    <dbReference type="NCBI Taxonomy" id="30013"/>
    <lineage>
        <taxon>Eukaryota</taxon>
        <taxon>Metazoa</taxon>
        <taxon>Ecdysozoa</taxon>
        <taxon>Arthropoda</taxon>
        <taxon>Hexapoda</taxon>
        <taxon>Insecta</taxon>
        <taxon>Pterygota</taxon>
        <taxon>Neoptera</taxon>
        <taxon>Endopterygota</taxon>
        <taxon>Diptera</taxon>
        <taxon>Brachycera</taxon>
        <taxon>Muscomorpha</taxon>
        <taxon>Ephydroidea</taxon>
        <taxon>Drosophilidae</taxon>
        <taxon>Drosophila</taxon>
        <taxon>Sophophora</taxon>
    </lineage>
</organism>
<dbReference type="Proteomes" id="UP001500889">
    <property type="component" value="Chromosome U"/>
</dbReference>
<keyword evidence="2" id="KW-0418">Kinase</keyword>
<feature type="region of interest" description="Disordered" evidence="1">
    <location>
        <begin position="151"/>
        <end position="208"/>
    </location>
</feature>
<reference evidence="2 3" key="1">
    <citation type="submission" date="2024-02" db="EMBL/GenBank/DDBJ databases">
        <title>A chromosome-level genome assembly of Drosophila madeirensis, a fruit fly species endemic to Madeira island.</title>
        <authorList>
            <person name="Tomihara K."/>
            <person name="Llopart A."/>
            <person name="Yamamoto D."/>
        </authorList>
    </citation>
    <scope>NUCLEOTIDE SEQUENCE [LARGE SCALE GENOMIC DNA]</scope>
    <source>
        <strain evidence="2 3">RF1</strain>
    </source>
</reference>
<keyword evidence="3" id="KW-1185">Reference proteome</keyword>
<dbReference type="GO" id="GO:0016301">
    <property type="term" value="F:kinase activity"/>
    <property type="evidence" value="ECO:0007669"/>
    <property type="project" value="UniProtKB-KW"/>
</dbReference>
<proteinExistence type="predicted"/>
<dbReference type="EMBL" id="AP029264">
    <property type="protein sequence ID" value="BFF93667.1"/>
    <property type="molecule type" value="Genomic_DNA"/>
</dbReference>
<evidence type="ECO:0000313" key="2">
    <source>
        <dbReference type="EMBL" id="BFF93667.1"/>
    </source>
</evidence>
<feature type="compositionally biased region" description="Basic and acidic residues" evidence="1">
    <location>
        <begin position="287"/>
        <end position="326"/>
    </location>
</feature>
<evidence type="ECO:0000256" key="1">
    <source>
        <dbReference type="SAM" id="MobiDB-lite"/>
    </source>
</evidence>
<evidence type="ECO:0000313" key="3">
    <source>
        <dbReference type="Proteomes" id="UP001500889"/>
    </source>
</evidence>
<feature type="compositionally biased region" description="Basic residues" evidence="1">
    <location>
        <begin position="167"/>
        <end position="208"/>
    </location>
</feature>